<keyword evidence="2" id="KW-1185">Reference proteome</keyword>
<sequence length="899" mass="100803">MSESITISTAPPEWKASDWEALREAGLAYIEQYAHALWTDYNRHDPGITTLELLCYAITDLSQRTALDIKNLLASSYGSSAQMQASFPTVAKVLPTCPVSELDYRKLLIDLKGVRNAWLTKAAPAQTIYVNAKEPDPHKRLSRTPVPGSSLSFDLNGLYDLKIDLDPYFIAAKVAAEVAAGHAVDEAAVRKAVLEKVRKTYVAHRNLCEDYVLITEVPVQKIMFCADIDLAPEANVSEVYARILLAVNQYLAPPVKRYSLAEMQAKTDADGNPLTIDQIFEGPLLEHGFIRDEELEASELRRVVYTSDLINLIMGIEGVKGLKKVQLNELIEEVDKPCSEWKTKNAVGHRWCLPVREGYQPQLCMERVALAFYKDIIPVGSLADKKKALQKLAELEQAAYQANQKQVNDLPVPAGAVYALNEYRSVANDFPQNYGIGPYGLPDSASVERHSQAKQLKAYLLFFDQILTNYLAQLANLKNFFGTDTKMLQTYFGQVVSTRDMVGVDELYVNYTDLPNTLDDVLAEQEGYRENPERKNRFLDHLLARFAENFNEYALLMHSLYGERSGQETAQDKAALLEDYPNFCSARAYNYCEPAWETDNVAGATRRIARLAGMRDFQAHAAAALTVLEAVPDTTDPTQFRFQLHAPASSAPSKVYLVSEEVFASKKLADKAMRKAFSPVPRREQFLVEGGSVWPNNYLLRGLDGNIIAECPRVFVDAEEAWADIDEALDALVYGGEALFLIEHLLLRPDPLNLAESWMSVCAEPDGTFCEPLDPYSFRVSVILPGYTTRFRNVDYRRYLEKMIRLELPAHVLARICWVSREHLAEFEQKLQQWLAQKAAACGVKDNAAYATALNELINILEKLHTIYPPGVLHNCDNADEENPIVLGRSTLGSVEEEK</sequence>
<dbReference type="EMBL" id="BMHT01000008">
    <property type="protein sequence ID" value="GGF24393.1"/>
    <property type="molecule type" value="Genomic_DNA"/>
</dbReference>
<organism evidence="1 2">
    <name type="scientific">Hymenobacter cavernae</name>
    <dbReference type="NCBI Taxonomy" id="2044852"/>
    <lineage>
        <taxon>Bacteria</taxon>
        <taxon>Pseudomonadati</taxon>
        <taxon>Bacteroidota</taxon>
        <taxon>Cytophagia</taxon>
        <taxon>Cytophagales</taxon>
        <taxon>Hymenobacteraceae</taxon>
        <taxon>Hymenobacter</taxon>
    </lineage>
</organism>
<accession>A0ABQ1UT32</accession>
<protein>
    <submittedName>
        <fullName evidence="1">Uncharacterized protein</fullName>
    </submittedName>
</protein>
<comment type="caution">
    <text evidence="1">The sequence shown here is derived from an EMBL/GenBank/DDBJ whole genome shotgun (WGS) entry which is preliminary data.</text>
</comment>
<reference evidence="2" key="1">
    <citation type="journal article" date="2019" name="Int. J. Syst. Evol. Microbiol.">
        <title>The Global Catalogue of Microorganisms (GCM) 10K type strain sequencing project: providing services to taxonomists for standard genome sequencing and annotation.</title>
        <authorList>
            <consortium name="The Broad Institute Genomics Platform"/>
            <consortium name="The Broad Institute Genome Sequencing Center for Infectious Disease"/>
            <person name="Wu L."/>
            <person name="Ma J."/>
        </authorList>
    </citation>
    <scope>NUCLEOTIDE SEQUENCE [LARGE SCALE GENOMIC DNA]</scope>
    <source>
        <strain evidence="2">CGMCC 1.15197</strain>
    </source>
</reference>
<evidence type="ECO:0000313" key="2">
    <source>
        <dbReference type="Proteomes" id="UP000632273"/>
    </source>
</evidence>
<evidence type="ECO:0000313" key="1">
    <source>
        <dbReference type="EMBL" id="GGF24393.1"/>
    </source>
</evidence>
<dbReference type="Proteomes" id="UP000632273">
    <property type="component" value="Unassembled WGS sequence"/>
</dbReference>
<gene>
    <name evidence="1" type="ORF">GCM10011383_40040</name>
</gene>
<dbReference type="RefSeq" id="WP_188815833.1">
    <property type="nucleotide sequence ID" value="NZ_BMHT01000008.1"/>
</dbReference>
<name>A0ABQ1UT32_9BACT</name>
<proteinExistence type="predicted"/>